<dbReference type="SUPFAM" id="SSF49695">
    <property type="entry name" value="gamma-Crystallin-like"/>
    <property type="match status" value="3"/>
</dbReference>
<comment type="similarity">
    <text evidence="1">Belongs to the beta/gamma-crystallin family.</text>
</comment>
<dbReference type="OMA" id="IAIFQEP"/>
<dbReference type="Pfam" id="PF00030">
    <property type="entry name" value="Crystall"/>
    <property type="match status" value="6"/>
</dbReference>
<feature type="domain" description="Beta/gamma crystallin 'Greek key'" evidence="4">
    <location>
        <begin position="2311"/>
        <end position="2354"/>
    </location>
</feature>
<dbReference type="InterPro" id="IPR001064">
    <property type="entry name" value="Beta/gamma_crystallin"/>
</dbReference>
<dbReference type="InterPro" id="IPR011024">
    <property type="entry name" value="G_crystallin-like"/>
</dbReference>
<organism evidence="5 6">
    <name type="scientific">Scyliorhinus torazame</name>
    <name type="common">Cloudy catshark</name>
    <name type="synonym">Catulus torazame</name>
    <dbReference type="NCBI Taxonomy" id="75743"/>
    <lineage>
        <taxon>Eukaryota</taxon>
        <taxon>Metazoa</taxon>
        <taxon>Chordata</taxon>
        <taxon>Craniata</taxon>
        <taxon>Vertebrata</taxon>
        <taxon>Chondrichthyes</taxon>
        <taxon>Elasmobranchii</taxon>
        <taxon>Galeomorphii</taxon>
        <taxon>Galeoidea</taxon>
        <taxon>Carcharhiniformes</taxon>
        <taxon>Scyliorhinidae</taxon>
        <taxon>Scyliorhinus</taxon>
    </lineage>
</organism>
<dbReference type="OrthoDB" id="8823304at2759"/>
<feature type="domain" description="Beta/gamma crystallin 'Greek key'" evidence="4">
    <location>
        <begin position="2131"/>
        <end position="2173"/>
    </location>
</feature>
<feature type="region of interest" description="Disordered" evidence="3">
    <location>
        <begin position="622"/>
        <end position="646"/>
    </location>
</feature>
<dbReference type="PANTHER" id="PTHR11818">
    <property type="entry name" value="BETA/GAMMA CRYSTALLIN"/>
    <property type="match status" value="1"/>
</dbReference>
<feature type="domain" description="Beta/gamma crystallin 'Greek key'" evidence="4">
    <location>
        <begin position="2034"/>
        <end position="2076"/>
    </location>
</feature>
<feature type="non-terminal residue" evidence="5">
    <location>
        <position position="1"/>
    </location>
</feature>
<dbReference type="Gene3D" id="2.80.10.50">
    <property type="match status" value="1"/>
</dbReference>
<feature type="region of interest" description="Disordered" evidence="3">
    <location>
        <begin position="1622"/>
        <end position="1641"/>
    </location>
</feature>
<evidence type="ECO:0000256" key="3">
    <source>
        <dbReference type="SAM" id="MobiDB-lite"/>
    </source>
</evidence>
<proteinExistence type="inferred from homology"/>
<name>A0A401NPT4_SCYTO</name>
<feature type="region of interest" description="Disordered" evidence="3">
    <location>
        <begin position="1"/>
        <end position="66"/>
    </location>
</feature>
<accession>A0A401NPT4</accession>
<dbReference type="Pfam" id="PF00652">
    <property type="entry name" value="Ricin_B_lectin"/>
    <property type="match status" value="1"/>
</dbReference>
<protein>
    <recommendedName>
        <fullName evidence="4">Beta/gamma crystallin 'Greek key' domain-containing protein</fullName>
    </recommendedName>
</protein>
<dbReference type="Proteomes" id="UP000288216">
    <property type="component" value="Unassembled WGS sequence"/>
</dbReference>
<dbReference type="InterPro" id="IPR050252">
    <property type="entry name" value="Beta/Gamma-Crystallin"/>
</dbReference>
<gene>
    <name evidence="5" type="ORF">scyTo_0007292</name>
</gene>
<dbReference type="InterPro" id="IPR035992">
    <property type="entry name" value="Ricin_B-like_lectins"/>
</dbReference>
<dbReference type="Gene3D" id="2.60.20.10">
    <property type="entry name" value="Crystallins"/>
    <property type="match status" value="6"/>
</dbReference>
<dbReference type="STRING" id="75743.A0A401NPT4"/>
<evidence type="ECO:0000313" key="5">
    <source>
        <dbReference type="EMBL" id="GCB62852.1"/>
    </source>
</evidence>
<dbReference type="PROSITE" id="PS50231">
    <property type="entry name" value="RICIN_B_LECTIN"/>
    <property type="match status" value="1"/>
</dbReference>
<dbReference type="InterPro" id="IPR000772">
    <property type="entry name" value="Ricin_B_lectin"/>
</dbReference>
<dbReference type="EMBL" id="BFAA01002614">
    <property type="protein sequence ID" value="GCB62852.1"/>
    <property type="molecule type" value="Genomic_DNA"/>
</dbReference>
<evidence type="ECO:0000313" key="6">
    <source>
        <dbReference type="Proteomes" id="UP000288216"/>
    </source>
</evidence>
<dbReference type="PANTHER" id="PTHR11818:SF38">
    <property type="entry name" value="VERY LARGE A-KINASE ANCHOR PROTEIN"/>
    <property type="match status" value="1"/>
</dbReference>
<dbReference type="PROSITE" id="PS50915">
    <property type="entry name" value="CRYSTALLIN_BETA_GAMMA"/>
    <property type="match status" value="7"/>
</dbReference>
<feature type="domain" description="Beta/gamma crystallin 'Greek key'" evidence="4">
    <location>
        <begin position="2221"/>
        <end position="2263"/>
    </location>
</feature>
<feature type="domain" description="Beta/gamma crystallin 'Greek key'" evidence="4">
    <location>
        <begin position="1936"/>
        <end position="1987"/>
    </location>
</feature>
<keyword evidence="2" id="KW-0677">Repeat</keyword>
<dbReference type="PRINTS" id="PR01367">
    <property type="entry name" value="BGCRYSTALLIN"/>
</dbReference>
<feature type="domain" description="Beta/gamma crystallin 'Greek key'" evidence="4">
    <location>
        <begin position="2088"/>
        <end position="2130"/>
    </location>
</feature>
<keyword evidence="6" id="KW-1185">Reference proteome</keyword>
<evidence type="ECO:0000259" key="4">
    <source>
        <dbReference type="PROSITE" id="PS50915"/>
    </source>
</evidence>
<dbReference type="SUPFAM" id="SSF50370">
    <property type="entry name" value="Ricin B-like lectins"/>
    <property type="match status" value="1"/>
</dbReference>
<evidence type="ECO:0000256" key="1">
    <source>
        <dbReference type="ARBA" id="ARBA00009646"/>
    </source>
</evidence>
<dbReference type="SMART" id="SM00458">
    <property type="entry name" value="RICIN"/>
    <property type="match status" value="1"/>
</dbReference>
<feature type="domain" description="Beta/gamma crystallin 'Greek key'" evidence="4">
    <location>
        <begin position="2401"/>
        <end position="2442"/>
    </location>
</feature>
<reference evidence="5 6" key="1">
    <citation type="journal article" date="2018" name="Nat. Ecol. Evol.">
        <title>Shark genomes provide insights into elasmobranch evolution and the origin of vertebrates.</title>
        <authorList>
            <person name="Hara Y"/>
            <person name="Yamaguchi K"/>
            <person name="Onimaru K"/>
            <person name="Kadota M"/>
            <person name="Koyanagi M"/>
            <person name="Keeley SD"/>
            <person name="Tatsumi K"/>
            <person name="Tanaka K"/>
            <person name="Motone F"/>
            <person name="Kageyama Y"/>
            <person name="Nozu R"/>
            <person name="Adachi N"/>
            <person name="Nishimura O"/>
            <person name="Nakagawa R"/>
            <person name="Tanegashima C"/>
            <person name="Kiyatake I"/>
            <person name="Matsumoto R"/>
            <person name="Murakumo K"/>
            <person name="Nishida K"/>
            <person name="Terakita A"/>
            <person name="Kuratani S"/>
            <person name="Sato K"/>
            <person name="Hyodo S Kuraku.S."/>
        </authorList>
    </citation>
    <scope>NUCLEOTIDE SEQUENCE [LARGE SCALE GENOMIC DNA]</scope>
</reference>
<comment type="caution">
    <text evidence="5">The sequence shown here is derived from an EMBL/GenBank/DDBJ whole genome shotgun (WGS) entry which is preliminary data.</text>
</comment>
<dbReference type="SMART" id="SM00247">
    <property type="entry name" value="XTALbg"/>
    <property type="match status" value="6"/>
</dbReference>
<sequence length="2579" mass="284652">KFSRGSPLEKDVGAVRTEKDAVNRKPLMKPHTVASEHKEMDSQVLEHGADEADSSENEQDIPVPPTITYSTYRGARRIRRRRCQRKPFQPLCPIISEVDERSLISLVDQPLINQMKEEINHCVFLQAPTVTEIQTPSEEKVPLIDNGKGNSELQPRINIVKFPSNKAGLAQDAKTENDPQTQQIYVSGVSREIELTGPHYQESSTKIGSECSPVTTGTINSTKEQVLQPDTSVSNIPSIQKISAVNPDDISVPGKIMTPEHLHSNGSSVPKRDTQYFIQLLTDHNDKSHRDEYYADITTSKITAQTDSPSKTTIQMDPQQTFHVPSASKAICTKGNETDVPKATADAVEAATTQNLKPVNLNNLTPLRETDQQVDNTDWKRKSIVANSEDGALAVPVVICSKQDDMEKETEKTEPVSESEKQGLVRENFDTPTDPTKNVSFTNPVKTIHLCNELDTPKVILNDNYDAQLKIASSTQTNGHTTVSGHFAVFNNEMGIPDASTNDMPKEYKNKDNVTGLTTRSLTTDTGSAIEKLLKESSQTTQWKSVPDTIQVNEESSSEVLEKQMSKDSSMLTTVEARTEDAATSANVTNESTVVIENDKHLKIPSATVSKIAAAPSAMQSYGVNKSESTITTQSPENSEASSLENEGSLYAQKPDQLFKISPVKEHDQTSDSLAGTLASSLEPKLSKAIKPSLANESIFYRYYQESSVLLLDSDKNAHSIANSETVTEQAVEENQSVEEIQDNEEASNFVAMPKDANETPISTSKCSQSGNSLWYRCFQQSTGLLNTWESTQPNIIGESNLGDTQSDEIAELAKPIALGENCAREAIESTLHGDSLNNSKMAYSNEQMAKKINSYDNGNASATNSDNPEDEETALKIMGQKELITMQSRAQLITETCTVDESQAHSVERVIATDSDNILEGATKVEEEIISSAVRVTPHTQLSTRVIKEDVTNTQIDLDMMKTARLVDTKDDDLNENTNNVTMNNTIKEEPVELVKTVQVNDERLMGMEHSDIQGKSENYSRQVTGGGRQDKSLVTHENASEYVPSIHRADVKDVSIMMEPQEKSISLAPLLPVGTDLTLVHAAKDVRNQEEGSGLLNLTSTSHATGSTESAFQTIGVKVNDGEVGAEDPVKETEQRTELSKTVIAAEDSLSGTSSKIMKTENNSDHMGQEFSAALSEQCNIIDPTQNPAVLTTDSVKSTQSNDTQENVVSVFGKSQPNSEADHFQSGSVELKIGQSSLSTDQNNSSILTTKSEDGTCMISPQISNIALSDLVKPVNEVKKRKIQKMILSVKEAIPSIQLPDVAQVSLSDTGPATESNMTSPPVSKSGVGWVALTEPITPHTQTCSIVNKDDVTTAETASDITKAASLMERVNAVDLNKSTNNLPIDNTIDEEPEELRKTAEVNVERVKGVVHSEITEESENTLGCTSGEERRDKPLAEVSENLPSIFGADVKDVSIVMEPQEKSISLAPLLPLGTDLTLVHAAKDVRNQEEGSGLLNLTSTSHATGSTESAFQPIGVKVIDCEVGAEDPVKETEQRTELSNSVIAAEDSLSETSSEIMKTENNSDHMAQELPAALSEQCSIIDPTQSTAVLTTDSVKSTQSNDVHGNSIAVFGKSKSGQLADPGGFTNESMKDVEEVESGRNTEPQETFDFFAHLANVPNGHATKSTDFEGEMGLQYLEQEALILDTPLSHRINRRRIYPFALPPIYEEQELEDDVTIDMYNMTHSPILTAEYNSNQRGTSVHEPTATSLQLMQTENIVQEIEEEKQNPTGPVSVLEVSTSVSSDHLQKANIISHAINEKQNLSSPLQTEACLDGSNDSPKPKSSAAGDSIFYRYFQSSEDYLTKVEKALPESEPKMFTDLQQKPVEDSNLLKCSPDSKCLVKNKSLRINPRPGKVVIYDQLNFHGNKREIFTDIPDATSWSFSAGISFQSIRGCWMLCEKSDFQGQTHVLEEGQGELNELWIVERFQKEFTPTKIVIGSIKRIVKNHSIPEIAIFQEPQQDDIKTYLHSEVTCLEECGITTSVSSIIVNSGIWLAYYMENFSGRRTLLDTGNSSVPLTSEVKSNNIKSLRPLEMGGLKVERPMAPQVIIFEKTFFNGRFKEICEDASDLKNLWEDDFKGVGSVRVIGGVWVCYDKECYRGHQYLLEEGEYEDWQAWGGFDSTVQSMRFIQADYMKPEIILFEEADFKKGNDAFVTHAIPHLESIGYGTETRSIEVKNGVWVAYHEEHYSGEQYILEKGVYRNYTGWGGGDSSIMSIRPIQLEPVGGNEAQFQLRAYKGIDFQGESVEFITEIPSLPSLQPNSFKVSRGCWILYDEKDYSGCQYVLEEGQYRDLDSLGCLSAKLIQSLKPIRTDFSMPSISLFSLYSFEGQKLILTEGTSCWKNKDYCQTPKSVKVNGGIWVAYEHANYRGKQLLLECTEITNWNKFSGWNTIGSVHPLKQPGVYFRVKNKATGEFVTVVGGSKDPRESKLTVCPYNGKPTQMWFYCHGLIKSKANSGCIAAIGGHVKAGAKVNLWTEHGRTHQKWNINRDGTISSFLDSSLRLDIKGGDFYDKDHIILNFPEEQQQSQFWDIEVLR</sequence>
<evidence type="ECO:0000256" key="2">
    <source>
        <dbReference type="ARBA" id="ARBA00022737"/>
    </source>
</evidence>
<feature type="compositionally biased region" description="Basic and acidic residues" evidence="3">
    <location>
        <begin position="7"/>
        <end position="23"/>
    </location>
</feature>
<feature type="compositionally biased region" description="Basic and acidic residues" evidence="3">
    <location>
        <begin position="1632"/>
        <end position="1641"/>
    </location>
</feature>